<reference evidence="1 2" key="1">
    <citation type="submission" date="2017-10" db="EMBL/GenBank/DDBJ databases">
        <title>Bacillus sp. nov., a halophilic bacterium isolated from a Keqin Lake.</title>
        <authorList>
            <person name="Wang H."/>
        </authorList>
    </citation>
    <scope>NUCLEOTIDE SEQUENCE [LARGE SCALE GENOMIC DNA]</scope>
    <source>
        <strain evidence="1 2">KCTC 13187</strain>
    </source>
</reference>
<dbReference type="EMBL" id="PDOE01000011">
    <property type="protein sequence ID" value="RKL65821.1"/>
    <property type="molecule type" value="Genomic_DNA"/>
</dbReference>
<evidence type="ECO:0000313" key="2">
    <source>
        <dbReference type="Proteomes" id="UP000281498"/>
    </source>
</evidence>
<accession>A0A3A9K690</accession>
<dbReference type="Proteomes" id="UP000281498">
    <property type="component" value="Unassembled WGS sequence"/>
</dbReference>
<evidence type="ECO:0000313" key="1">
    <source>
        <dbReference type="EMBL" id="RKL65821.1"/>
    </source>
</evidence>
<comment type="caution">
    <text evidence="1">The sequence shown here is derived from an EMBL/GenBank/DDBJ whole genome shotgun (WGS) entry which is preliminary data.</text>
</comment>
<proteinExistence type="predicted"/>
<keyword evidence="2" id="KW-1185">Reference proteome</keyword>
<protein>
    <submittedName>
        <fullName evidence="1">Uncharacterized protein</fullName>
    </submittedName>
</protein>
<name>A0A3A9K690_9BACI</name>
<gene>
    <name evidence="1" type="ORF">CR203_18350</name>
</gene>
<dbReference type="AlphaFoldDB" id="A0A3A9K690"/>
<dbReference type="OrthoDB" id="2868485at2"/>
<dbReference type="RefSeq" id="WP_110937916.1">
    <property type="nucleotide sequence ID" value="NZ_KZ614147.1"/>
</dbReference>
<sequence length="272" mass="31950">MLEKNIKKHKKFLETHQLFSYKTELDGSTYSFIQYFRFNKPTDALVLDYQGAVVERNLAQKVTGILLPFNSSLLNAPKLDLMRQKEDKLPNEMTEILGSVKLINGLDVEMQEEILQVYNAFSYQKEGQEKLDQIRKEMDVKIEVVKKTRVLTLKISQDMNTLENEFAKTVYKQALLMDYTTSSRETILNWIIENKESYDGSELEYLIKSQNLLKDSVNGRVLNTLKTSVEKFEKDVPPLQYTEVEARVKEFTLKRNEVEREKYSQYMQLLRN</sequence>
<organism evidence="1 2">
    <name type="scientific">Salipaludibacillus neizhouensis</name>
    <dbReference type="NCBI Taxonomy" id="885475"/>
    <lineage>
        <taxon>Bacteria</taxon>
        <taxon>Bacillati</taxon>
        <taxon>Bacillota</taxon>
        <taxon>Bacilli</taxon>
        <taxon>Bacillales</taxon>
        <taxon>Bacillaceae</taxon>
    </lineage>
</organism>